<dbReference type="InterPro" id="IPR045863">
    <property type="entry name" value="CorA_TM1_TM2"/>
</dbReference>
<protein>
    <recommendedName>
        <fullName evidence="9">Mg2+ transporter protein, CorA-like/Zinc transport protein ZntB</fullName>
    </recommendedName>
</protein>
<dbReference type="PANTHER" id="PTHR46494">
    <property type="entry name" value="CORA FAMILY METAL ION TRANSPORTER (EUROFUNG)"/>
    <property type="match status" value="1"/>
</dbReference>
<reference evidence="7" key="2">
    <citation type="journal article" date="2023" name="IMA Fungus">
        <title>Comparative genomic study of the Penicillium genus elucidates a diverse pangenome and 15 lateral gene transfer events.</title>
        <authorList>
            <person name="Petersen C."/>
            <person name="Sorensen T."/>
            <person name="Nielsen M.R."/>
            <person name="Sondergaard T.E."/>
            <person name="Sorensen J.L."/>
            <person name="Fitzpatrick D.A."/>
            <person name="Frisvad J.C."/>
            <person name="Nielsen K.L."/>
        </authorList>
    </citation>
    <scope>NUCLEOTIDE SEQUENCE</scope>
    <source>
        <strain evidence="7">IBT 30069</strain>
    </source>
</reference>
<keyword evidence="4 6" id="KW-0472">Membrane</keyword>
<dbReference type="OrthoDB" id="5430750at2759"/>
<dbReference type="AlphaFoldDB" id="A0A9W9KL68"/>
<dbReference type="Pfam" id="PF01544">
    <property type="entry name" value="CorA"/>
    <property type="match status" value="1"/>
</dbReference>
<dbReference type="InterPro" id="IPR002523">
    <property type="entry name" value="MgTranspt_CorA/ZnTranspt_ZntB"/>
</dbReference>
<gene>
    <name evidence="7" type="ORF">N7456_006143</name>
</gene>
<organism evidence="7 8">
    <name type="scientific">Penicillium angulare</name>
    <dbReference type="NCBI Taxonomy" id="116970"/>
    <lineage>
        <taxon>Eukaryota</taxon>
        <taxon>Fungi</taxon>
        <taxon>Dikarya</taxon>
        <taxon>Ascomycota</taxon>
        <taxon>Pezizomycotina</taxon>
        <taxon>Eurotiomycetes</taxon>
        <taxon>Eurotiomycetidae</taxon>
        <taxon>Eurotiales</taxon>
        <taxon>Aspergillaceae</taxon>
        <taxon>Penicillium</taxon>
    </lineage>
</organism>
<reference evidence="7" key="1">
    <citation type="submission" date="2022-11" db="EMBL/GenBank/DDBJ databases">
        <authorList>
            <person name="Petersen C."/>
        </authorList>
    </citation>
    <scope>NUCLEOTIDE SEQUENCE</scope>
    <source>
        <strain evidence="7">IBT 30069</strain>
    </source>
</reference>
<dbReference type="GO" id="GO:0050897">
    <property type="term" value="F:cobalt ion binding"/>
    <property type="evidence" value="ECO:0007669"/>
    <property type="project" value="TreeGrafter"/>
</dbReference>
<accession>A0A9W9KL68</accession>
<dbReference type="Gene3D" id="1.20.58.340">
    <property type="entry name" value="Magnesium transport protein CorA, transmembrane region"/>
    <property type="match status" value="1"/>
</dbReference>
<dbReference type="GO" id="GO:0015095">
    <property type="term" value="F:magnesium ion transmembrane transporter activity"/>
    <property type="evidence" value="ECO:0007669"/>
    <property type="project" value="TreeGrafter"/>
</dbReference>
<feature type="transmembrane region" description="Helical" evidence="6">
    <location>
        <begin position="1178"/>
        <end position="1200"/>
    </location>
</feature>
<name>A0A9W9KL68_9EURO</name>
<feature type="compositionally biased region" description="Basic and acidic residues" evidence="5">
    <location>
        <begin position="453"/>
        <end position="465"/>
    </location>
</feature>
<comment type="caution">
    <text evidence="7">The sequence shown here is derived from an EMBL/GenBank/DDBJ whole genome shotgun (WGS) entry which is preliminary data.</text>
</comment>
<evidence type="ECO:0000256" key="4">
    <source>
        <dbReference type="ARBA" id="ARBA00023136"/>
    </source>
</evidence>
<evidence type="ECO:0008006" key="9">
    <source>
        <dbReference type="Google" id="ProtNLM"/>
    </source>
</evidence>
<dbReference type="GO" id="GO:0000287">
    <property type="term" value="F:magnesium ion binding"/>
    <property type="evidence" value="ECO:0007669"/>
    <property type="project" value="TreeGrafter"/>
</dbReference>
<keyword evidence="3 6" id="KW-1133">Transmembrane helix</keyword>
<evidence type="ECO:0000313" key="8">
    <source>
        <dbReference type="Proteomes" id="UP001149165"/>
    </source>
</evidence>
<evidence type="ECO:0000256" key="1">
    <source>
        <dbReference type="ARBA" id="ARBA00004651"/>
    </source>
</evidence>
<dbReference type="GO" id="GO:0005886">
    <property type="term" value="C:plasma membrane"/>
    <property type="evidence" value="ECO:0007669"/>
    <property type="project" value="UniProtKB-SubCell"/>
</dbReference>
<evidence type="ECO:0000256" key="6">
    <source>
        <dbReference type="SAM" id="Phobius"/>
    </source>
</evidence>
<evidence type="ECO:0000256" key="5">
    <source>
        <dbReference type="SAM" id="MobiDB-lite"/>
    </source>
</evidence>
<sequence length="1269" mass="146035">MQDDANYIIIKKWITDELQEELFSHTRRIREGKSFVEECKEPERPTEQESTLQELLPKRNYRYFPSTCCQCAVSLSSDVSLKHSAVKRSADEHRNFSFRESSSRRIDVVSSRMPGYGKTVLYKADPTEDKKEDPQFSWIHAEREMRDFDEFIRFASSVSTLTDEDRALILSLMKKVRSKVHDSKCAAPNHVFRCDGVDSPVFDEMTNERSVILIRFPYSVIRKLDSRTKSLARYHVDYQSNRKRDLDQVVQKMKLFPAGHVVHVPELWAVIVNFRSFPILIITNTQDVDTKIFIFEILEYIITSAPVSLLEETSSSYEILSPPAATSRSSPMDICVLDPRKRLFCFPIGLCKTFYALRYTVAENCLPARLKEKGYDFELLTADEVVIKADDWARITSTHTSIGFRIHVRLLFPECKNNPTAEEDCRIPRCPKDKKDGANLEHTEESITEEEKDGEKDEKKMKEQKLTREYHHNNWDLIKYNRLVRKEEENPVDRRTNSQIVRLAKRQMQPVTSLSGVVVNKENCNTPRFVESNIYYDPTAPSKVSAVPSESRAQKAQTEEEPRPIHRVTTFGSLLDGPSRPSPSPDEKKTELGLDFPSVFTWSTQKKPLIEEEPVSSVVFDFTGNSPYAGISPMPAEESKKAPIAMNLTYENEDTIRHVSLHIHKQILEEGEETSRAIYKAATTSSHFDVDQAIRKELNIRLPILIATGRELKGPTDIPWWETSMKESVGSMCRLFNFFMPLEFSCDVANRFWGGIYTLLTMVPQMCDSVKMTELTKRTHRHRTSEPYFIANLRDAKFADLRRGTDLKQGLEDIDDCPKCGGGRRFSTRVEALEHLSAAHFENSSVPQADTSHQSTWVMTYGEYLTFVCRTDIQKILKQLQDHLTILEEMALQIQHGVSENGKFDRDTYRIPSGLVDAFQYFLMTVVTAAHMVKSIYVDREAYTETEPPISFLPFRDLYKVTQFGTQAEASMEKAENDIVLMTHTGEISDVVTYEVVSPCLVLALVMDEIHCRDFKNNPVNMLDVYRSYMQALQYKAIRNPRRRLMQDIYLFQEELEMTYKILDTQINTLYNYRNVLRPSSFRITTESRASSFNLEVVRVEKMIDRLGDDIGAIEHLMGDIESLAIMTRNGVDVRQEDQGKTILVFTIVTVVFTPLSFVTSYLGMNTTDIRNMTNTQTLFWAISIPVTVLIIITVLFAAFQAERVREAIEVLFQPRVKPLLGDLHRSVHEDDIDAALEQSAERKSWRSRWTGRESPKNWNNESNLALKV</sequence>
<dbReference type="Proteomes" id="UP001149165">
    <property type="component" value="Unassembled WGS sequence"/>
</dbReference>
<dbReference type="PANTHER" id="PTHR46494:SF1">
    <property type="entry name" value="CORA FAMILY METAL ION TRANSPORTER (EUROFUNG)"/>
    <property type="match status" value="1"/>
</dbReference>
<keyword evidence="2 6" id="KW-0812">Transmembrane</keyword>
<evidence type="ECO:0000256" key="3">
    <source>
        <dbReference type="ARBA" id="ARBA00022989"/>
    </source>
</evidence>
<evidence type="ECO:0000256" key="2">
    <source>
        <dbReference type="ARBA" id="ARBA00022692"/>
    </source>
</evidence>
<feature type="compositionally biased region" description="Basic and acidic residues" evidence="5">
    <location>
        <begin position="436"/>
        <end position="445"/>
    </location>
</feature>
<proteinExistence type="predicted"/>
<evidence type="ECO:0000313" key="7">
    <source>
        <dbReference type="EMBL" id="KAJ5109468.1"/>
    </source>
</evidence>
<feature type="transmembrane region" description="Helical" evidence="6">
    <location>
        <begin position="1143"/>
        <end position="1166"/>
    </location>
</feature>
<dbReference type="SUPFAM" id="SSF144083">
    <property type="entry name" value="Magnesium transport protein CorA, transmembrane region"/>
    <property type="match status" value="1"/>
</dbReference>
<dbReference type="EMBL" id="JAPQKH010000003">
    <property type="protein sequence ID" value="KAJ5109468.1"/>
    <property type="molecule type" value="Genomic_DNA"/>
</dbReference>
<comment type="subcellular location">
    <subcellularLocation>
        <location evidence="1">Cell membrane</location>
        <topology evidence="1">Multi-pass membrane protein</topology>
    </subcellularLocation>
</comment>
<feature type="region of interest" description="Disordered" evidence="5">
    <location>
        <begin position="540"/>
        <end position="591"/>
    </location>
</feature>
<dbReference type="GO" id="GO:0015087">
    <property type="term" value="F:cobalt ion transmembrane transporter activity"/>
    <property type="evidence" value="ECO:0007669"/>
    <property type="project" value="TreeGrafter"/>
</dbReference>
<feature type="region of interest" description="Disordered" evidence="5">
    <location>
        <begin position="436"/>
        <end position="465"/>
    </location>
</feature>
<keyword evidence="8" id="KW-1185">Reference proteome</keyword>